<evidence type="ECO:0000313" key="10">
    <source>
        <dbReference type="Proteomes" id="UP000800041"/>
    </source>
</evidence>
<evidence type="ECO:0000256" key="7">
    <source>
        <dbReference type="SAM" id="Phobius"/>
    </source>
</evidence>
<organism evidence="9 10">
    <name type="scientific">Aulographum hederae CBS 113979</name>
    <dbReference type="NCBI Taxonomy" id="1176131"/>
    <lineage>
        <taxon>Eukaryota</taxon>
        <taxon>Fungi</taxon>
        <taxon>Dikarya</taxon>
        <taxon>Ascomycota</taxon>
        <taxon>Pezizomycotina</taxon>
        <taxon>Dothideomycetes</taxon>
        <taxon>Pleosporomycetidae</taxon>
        <taxon>Aulographales</taxon>
        <taxon>Aulographaceae</taxon>
    </lineage>
</organism>
<dbReference type="PANTHER" id="PTHR33048:SF92">
    <property type="entry name" value="INTEGRAL MEMBRANE PROTEIN"/>
    <property type="match status" value="1"/>
</dbReference>
<accession>A0A6G1H1K5</accession>
<evidence type="ECO:0000313" key="9">
    <source>
        <dbReference type="EMBL" id="KAF1986944.1"/>
    </source>
</evidence>
<sequence>MEPLRPPDMALEGPSSLVLIWILFGLAWTLVATRLWFRIMFQGRKLTWSDGFLMASALAILGEATCLTVEYHLGSLGPYGILVGDHESRKAAYASVIFYDLGVYFPKLSILAFYYGLFPPAVPRLRMTLHCLTVYICASFIVVIMLALCWCGADISENWNPTQIPPKCTIFNKTLFNVDWAFNISSDVYIFALPWPIILRLKLTRQQIVALVVTFSLGIITMGVSIGRFTATQGFAANTLYAWSMAENTTAIIVVSLPALKPLLRHAGQQTLGTRPGGRSNFNSTRPFDDGASAFDRRISMSRMNNVKRTLQLESDNLPKSAPESIKSNKSGGSKTSKTSNKSNRSGKSSIRVRISSTLMNAFSQAGRLSALIPDPRGSRNLEDLVTAANLEELRNLENDVGAFNDGKIFRIDEIPRASSSTLSRLSTESPARPFTGDGRSLTGGSVSGLSGATVAVPTKTWV</sequence>
<feature type="region of interest" description="Disordered" evidence="6">
    <location>
        <begin position="312"/>
        <end position="351"/>
    </location>
</feature>
<protein>
    <recommendedName>
        <fullName evidence="8">Rhodopsin domain-containing protein</fullName>
    </recommendedName>
</protein>
<feature type="region of interest" description="Disordered" evidence="6">
    <location>
        <begin position="269"/>
        <end position="291"/>
    </location>
</feature>
<evidence type="ECO:0000256" key="3">
    <source>
        <dbReference type="ARBA" id="ARBA00022989"/>
    </source>
</evidence>
<feature type="domain" description="Rhodopsin" evidence="8">
    <location>
        <begin position="34"/>
        <end position="265"/>
    </location>
</feature>
<evidence type="ECO:0000256" key="5">
    <source>
        <dbReference type="ARBA" id="ARBA00038359"/>
    </source>
</evidence>
<dbReference type="AlphaFoldDB" id="A0A6G1H1K5"/>
<feature type="compositionally biased region" description="Low complexity" evidence="6">
    <location>
        <begin position="325"/>
        <end position="351"/>
    </location>
</feature>
<dbReference type="OrthoDB" id="444631at2759"/>
<dbReference type="GO" id="GO:0016020">
    <property type="term" value="C:membrane"/>
    <property type="evidence" value="ECO:0007669"/>
    <property type="project" value="UniProtKB-SubCell"/>
</dbReference>
<evidence type="ECO:0000256" key="4">
    <source>
        <dbReference type="ARBA" id="ARBA00023136"/>
    </source>
</evidence>
<evidence type="ECO:0000256" key="6">
    <source>
        <dbReference type="SAM" id="MobiDB-lite"/>
    </source>
</evidence>
<dbReference type="InterPro" id="IPR052337">
    <property type="entry name" value="SAT4-like"/>
</dbReference>
<feature type="transmembrane region" description="Helical" evidence="7">
    <location>
        <begin position="129"/>
        <end position="153"/>
    </location>
</feature>
<name>A0A6G1H1K5_9PEZI</name>
<dbReference type="PANTHER" id="PTHR33048">
    <property type="entry name" value="PTH11-LIKE INTEGRAL MEMBRANE PROTEIN (AFU_ORTHOLOGUE AFUA_5G11245)"/>
    <property type="match status" value="1"/>
</dbReference>
<dbReference type="Pfam" id="PF20684">
    <property type="entry name" value="Fung_rhodopsin"/>
    <property type="match status" value="1"/>
</dbReference>
<keyword evidence="4 7" id="KW-0472">Membrane</keyword>
<keyword evidence="3 7" id="KW-1133">Transmembrane helix</keyword>
<evidence type="ECO:0000256" key="1">
    <source>
        <dbReference type="ARBA" id="ARBA00004141"/>
    </source>
</evidence>
<dbReference type="InterPro" id="IPR049326">
    <property type="entry name" value="Rhodopsin_dom_fungi"/>
</dbReference>
<evidence type="ECO:0000259" key="8">
    <source>
        <dbReference type="Pfam" id="PF20684"/>
    </source>
</evidence>
<keyword evidence="2 7" id="KW-0812">Transmembrane</keyword>
<feature type="transmembrane region" description="Helical" evidence="7">
    <location>
        <begin position="208"/>
        <end position="229"/>
    </location>
</feature>
<feature type="region of interest" description="Disordered" evidence="6">
    <location>
        <begin position="422"/>
        <end position="444"/>
    </location>
</feature>
<comment type="subcellular location">
    <subcellularLocation>
        <location evidence="1">Membrane</location>
        <topology evidence="1">Multi-pass membrane protein</topology>
    </subcellularLocation>
</comment>
<dbReference type="EMBL" id="ML977154">
    <property type="protein sequence ID" value="KAF1986944.1"/>
    <property type="molecule type" value="Genomic_DNA"/>
</dbReference>
<comment type="similarity">
    <text evidence="5">Belongs to the SAT4 family.</text>
</comment>
<evidence type="ECO:0000256" key="2">
    <source>
        <dbReference type="ARBA" id="ARBA00022692"/>
    </source>
</evidence>
<keyword evidence="10" id="KW-1185">Reference proteome</keyword>
<reference evidence="9" key="1">
    <citation type="journal article" date="2020" name="Stud. Mycol.">
        <title>101 Dothideomycetes genomes: a test case for predicting lifestyles and emergence of pathogens.</title>
        <authorList>
            <person name="Haridas S."/>
            <person name="Albert R."/>
            <person name="Binder M."/>
            <person name="Bloem J."/>
            <person name="Labutti K."/>
            <person name="Salamov A."/>
            <person name="Andreopoulos B."/>
            <person name="Baker S."/>
            <person name="Barry K."/>
            <person name="Bills G."/>
            <person name="Bluhm B."/>
            <person name="Cannon C."/>
            <person name="Castanera R."/>
            <person name="Culley D."/>
            <person name="Daum C."/>
            <person name="Ezra D."/>
            <person name="Gonzalez J."/>
            <person name="Henrissat B."/>
            <person name="Kuo A."/>
            <person name="Liang C."/>
            <person name="Lipzen A."/>
            <person name="Lutzoni F."/>
            <person name="Magnuson J."/>
            <person name="Mondo S."/>
            <person name="Nolan M."/>
            <person name="Ohm R."/>
            <person name="Pangilinan J."/>
            <person name="Park H.-J."/>
            <person name="Ramirez L."/>
            <person name="Alfaro M."/>
            <person name="Sun H."/>
            <person name="Tritt A."/>
            <person name="Yoshinaga Y."/>
            <person name="Zwiers L.-H."/>
            <person name="Turgeon B."/>
            <person name="Goodwin S."/>
            <person name="Spatafora J."/>
            <person name="Crous P."/>
            <person name="Grigoriev I."/>
        </authorList>
    </citation>
    <scope>NUCLEOTIDE SEQUENCE</scope>
    <source>
        <strain evidence="9">CBS 113979</strain>
    </source>
</reference>
<dbReference type="Proteomes" id="UP000800041">
    <property type="component" value="Unassembled WGS sequence"/>
</dbReference>
<feature type="transmembrane region" description="Helical" evidence="7">
    <location>
        <begin position="20"/>
        <end position="39"/>
    </location>
</feature>
<proteinExistence type="inferred from homology"/>
<gene>
    <name evidence="9" type="ORF">K402DRAFT_420602</name>
</gene>
<feature type="transmembrane region" description="Helical" evidence="7">
    <location>
        <begin position="93"/>
        <end position="117"/>
    </location>
</feature>